<evidence type="ECO:0000256" key="5">
    <source>
        <dbReference type="SAM" id="Phobius"/>
    </source>
</evidence>
<proteinExistence type="predicted"/>
<dbReference type="PROSITE" id="PS50110">
    <property type="entry name" value="RESPONSE_REGULATORY"/>
    <property type="match status" value="1"/>
</dbReference>
<keyword evidence="5" id="KW-0812">Transmembrane</keyword>
<evidence type="ECO:0000259" key="6">
    <source>
        <dbReference type="PROSITE" id="PS50109"/>
    </source>
</evidence>
<reference evidence="8" key="1">
    <citation type="submission" date="2022-12" db="EMBL/GenBank/DDBJ databases">
        <title>Reference genome sequencing for broad-spectrum identification of bacterial and archaeal isolates by mass spectrometry.</title>
        <authorList>
            <person name="Sekiguchi Y."/>
            <person name="Tourlousse D.M."/>
        </authorList>
    </citation>
    <scope>NUCLEOTIDE SEQUENCE</scope>
    <source>
        <strain evidence="8">10succ1</strain>
    </source>
</reference>
<dbReference type="SUPFAM" id="SSF52172">
    <property type="entry name" value="CheY-like"/>
    <property type="match status" value="1"/>
</dbReference>
<dbReference type="SUPFAM" id="SSF47226">
    <property type="entry name" value="Histidine-containing phosphotransfer domain, HPT domain"/>
    <property type="match status" value="1"/>
</dbReference>
<accession>A0A9W6GJN1</accession>
<dbReference type="Proteomes" id="UP001144471">
    <property type="component" value="Unassembled WGS sequence"/>
</dbReference>
<dbReference type="PANTHER" id="PTHR43719:SF28">
    <property type="entry name" value="PEROXIDE STRESS-ACTIVATED HISTIDINE KINASE MAK1-RELATED"/>
    <property type="match status" value="1"/>
</dbReference>
<dbReference type="Gene3D" id="1.10.287.130">
    <property type="match status" value="1"/>
</dbReference>
<dbReference type="PRINTS" id="PR00344">
    <property type="entry name" value="BCTRLSENSOR"/>
</dbReference>
<dbReference type="AlphaFoldDB" id="A0A9W6GJN1"/>
<sequence length="855" mass="98229">MLIVFLMLISIVTSAQEILVLNFSQKGVAKYDRLIQGLEENIEINQNLEIEYLDLLKNNTPEYRGRLRDLYSYKYGKENFDHVLVIGKNVEGNFEELFSSESFIYLESNFGKSNLKIKEVSLEDYVEKIIQIHPNLKQVYLYSLPEAKLEKLQKRYKMISFYEVEREDYKEISKLKSYNNSSIVILGEKLPGREPVPNPPVYSYKIIPREEYTISLIRDYYSAGKNLALTLAGSNGGDLKDISYMVNREKVARYNIYLEPLGDRVTYFEGNFIEIDKTKLIHTLLIVFIVLNIIFIVIGIYWRKLLVKYKRLKVVAEESSRVKDKFLANMTHELRTPLNGILGMTELMIRHKPNKRLEIIDGSAKHLLSIVNDILDLSKLNATEESINLSLVDIRSLVNEIIYLFTKEKNIGIECFVDMKTPQKVYTDYIKVKKILINLMGNAIKYTDRGRVSLKIEVVTQSASEAALRFSVTDTGIGIPRNKIHKIFESFHQVERFHSRGYGGTGLGLTIVKKLLDVMESTLKIESRVGKGSTFSFQLNTKIGDTAFENNKPTAILVSNHSTRLAEEFSRMDIECILADEEEAEEIAAEIEGAVIYSDAKVDLPGIKLIDSIEESYSLRGEEFLTLNPFININLIPEKKRVAEQTHTLLQGRILVVEDNRINVKVLSEFLKDKVEVRVAYSGAEARSYDLRDFDLILMDIELPDTTGIELARELDTDIPIVALTAHSVEEFKTRALEAGMADFLTKPINFKKLEFLLKKYLNSDIHLLREDYGDEFLDELIDSFLIEYDASLPLIEKGSRDVLHKLKGSLGYFNDSRLLHLLDEVEKSGENTQELSSYLASFTENLRRYRRRKR</sequence>
<dbReference type="SMART" id="SM00388">
    <property type="entry name" value="HisKA"/>
    <property type="match status" value="1"/>
</dbReference>
<dbReference type="Pfam" id="PF00072">
    <property type="entry name" value="Response_reg"/>
    <property type="match status" value="1"/>
</dbReference>
<comment type="caution">
    <text evidence="8">The sequence shown here is derived from an EMBL/GenBank/DDBJ whole genome shotgun (WGS) entry which is preliminary data.</text>
</comment>
<dbReference type="Pfam" id="PF00512">
    <property type="entry name" value="HisKA"/>
    <property type="match status" value="1"/>
</dbReference>
<dbReference type="Gene3D" id="3.30.565.10">
    <property type="entry name" value="Histidine kinase-like ATPase, C-terminal domain"/>
    <property type="match status" value="1"/>
</dbReference>
<keyword evidence="9" id="KW-1185">Reference proteome</keyword>
<evidence type="ECO:0000256" key="4">
    <source>
        <dbReference type="PROSITE-ProRule" id="PRU00169"/>
    </source>
</evidence>
<dbReference type="Pfam" id="PF02518">
    <property type="entry name" value="HATPase_c"/>
    <property type="match status" value="1"/>
</dbReference>
<dbReference type="InterPro" id="IPR011006">
    <property type="entry name" value="CheY-like_superfamily"/>
</dbReference>
<dbReference type="InterPro" id="IPR004358">
    <property type="entry name" value="Sig_transdc_His_kin-like_C"/>
</dbReference>
<dbReference type="InterPro" id="IPR050956">
    <property type="entry name" value="2C_system_His_kinase"/>
</dbReference>
<protein>
    <recommendedName>
        <fullName evidence="2">histidine kinase</fullName>
        <ecNumber evidence="2">2.7.13.3</ecNumber>
    </recommendedName>
</protein>
<evidence type="ECO:0000256" key="2">
    <source>
        <dbReference type="ARBA" id="ARBA00012438"/>
    </source>
</evidence>
<dbReference type="InterPro" id="IPR005467">
    <property type="entry name" value="His_kinase_dom"/>
</dbReference>
<gene>
    <name evidence="8" type="ORF">PM10SUCC1_06240</name>
</gene>
<feature type="domain" description="Response regulatory" evidence="7">
    <location>
        <begin position="653"/>
        <end position="762"/>
    </location>
</feature>
<feature type="transmembrane region" description="Helical" evidence="5">
    <location>
        <begin position="280"/>
        <end position="302"/>
    </location>
</feature>
<dbReference type="SUPFAM" id="SSF55874">
    <property type="entry name" value="ATPase domain of HSP90 chaperone/DNA topoisomerase II/histidine kinase"/>
    <property type="match status" value="1"/>
</dbReference>
<evidence type="ECO:0000256" key="1">
    <source>
        <dbReference type="ARBA" id="ARBA00000085"/>
    </source>
</evidence>
<dbReference type="InterPro" id="IPR003594">
    <property type="entry name" value="HATPase_dom"/>
</dbReference>
<dbReference type="InterPro" id="IPR001789">
    <property type="entry name" value="Sig_transdc_resp-reg_receiver"/>
</dbReference>
<evidence type="ECO:0000256" key="3">
    <source>
        <dbReference type="ARBA" id="ARBA00022553"/>
    </source>
</evidence>
<dbReference type="GO" id="GO:0000155">
    <property type="term" value="F:phosphorelay sensor kinase activity"/>
    <property type="evidence" value="ECO:0007669"/>
    <property type="project" value="InterPro"/>
</dbReference>
<keyword evidence="5" id="KW-0472">Membrane</keyword>
<comment type="catalytic activity">
    <reaction evidence="1">
        <text>ATP + protein L-histidine = ADP + protein N-phospho-L-histidine.</text>
        <dbReference type="EC" id="2.7.13.3"/>
    </reaction>
</comment>
<feature type="modified residue" description="4-aspartylphosphate" evidence="4">
    <location>
        <position position="700"/>
    </location>
</feature>
<dbReference type="CDD" id="cd00082">
    <property type="entry name" value="HisKA"/>
    <property type="match status" value="1"/>
</dbReference>
<keyword evidence="5" id="KW-1133">Transmembrane helix</keyword>
<feature type="domain" description="Histidine kinase" evidence="6">
    <location>
        <begin position="329"/>
        <end position="543"/>
    </location>
</feature>
<dbReference type="RefSeq" id="WP_281833366.1">
    <property type="nucleotide sequence ID" value="NZ_BSDY01000002.1"/>
</dbReference>
<dbReference type="EMBL" id="BSDY01000002">
    <property type="protein sequence ID" value="GLI55109.1"/>
    <property type="molecule type" value="Genomic_DNA"/>
</dbReference>
<evidence type="ECO:0000313" key="8">
    <source>
        <dbReference type="EMBL" id="GLI55109.1"/>
    </source>
</evidence>
<dbReference type="CDD" id="cd17546">
    <property type="entry name" value="REC_hyHK_CKI1_RcsC-like"/>
    <property type="match status" value="1"/>
</dbReference>
<dbReference type="SMART" id="SM00448">
    <property type="entry name" value="REC"/>
    <property type="match status" value="1"/>
</dbReference>
<organism evidence="8 9">
    <name type="scientific">Propionigenium maris DSM 9537</name>
    <dbReference type="NCBI Taxonomy" id="1123000"/>
    <lineage>
        <taxon>Bacteria</taxon>
        <taxon>Fusobacteriati</taxon>
        <taxon>Fusobacteriota</taxon>
        <taxon>Fusobacteriia</taxon>
        <taxon>Fusobacteriales</taxon>
        <taxon>Fusobacteriaceae</taxon>
        <taxon>Propionigenium</taxon>
    </lineage>
</organism>
<dbReference type="PANTHER" id="PTHR43719">
    <property type="entry name" value="TWO-COMPONENT HISTIDINE KINASE"/>
    <property type="match status" value="1"/>
</dbReference>
<dbReference type="PROSITE" id="PS50109">
    <property type="entry name" value="HIS_KIN"/>
    <property type="match status" value="1"/>
</dbReference>
<keyword evidence="3 4" id="KW-0597">Phosphoprotein</keyword>
<evidence type="ECO:0000313" key="9">
    <source>
        <dbReference type="Proteomes" id="UP001144471"/>
    </source>
</evidence>
<name>A0A9W6GJN1_9FUSO</name>
<dbReference type="SUPFAM" id="SSF47384">
    <property type="entry name" value="Homodimeric domain of signal transducing histidine kinase"/>
    <property type="match status" value="1"/>
</dbReference>
<dbReference type="EC" id="2.7.13.3" evidence="2"/>
<dbReference type="SMART" id="SM00387">
    <property type="entry name" value="HATPase_c"/>
    <property type="match status" value="1"/>
</dbReference>
<dbReference type="InterPro" id="IPR036641">
    <property type="entry name" value="HPT_dom_sf"/>
</dbReference>
<dbReference type="FunFam" id="3.30.565.10:FF:000010">
    <property type="entry name" value="Sensor histidine kinase RcsC"/>
    <property type="match status" value="1"/>
</dbReference>
<dbReference type="InterPro" id="IPR036890">
    <property type="entry name" value="HATPase_C_sf"/>
</dbReference>
<evidence type="ECO:0000259" key="7">
    <source>
        <dbReference type="PROSITE" id="PS50110"/>
    </source>
</evidence>
<dbReference type="InterPro" id="IPR003661">
    <property type="entry name" value="HisK_dim/P_dom"/>
</dbReference>
<dbReference type="Gene3D" id="3.40.50.2300">
    <property type="match status" value="1"/>
</dbReference>
<dbReference type="InterPro" id="IPR036097">
    <property type="entry name" value="HisK_dim/P_sf"/>
</dbReference>